<organism evidence="1 2">
    <name type="scientific">Solanum pinnatisectum</name>
    <name type="common">tansyleaf nightshade</name>
    <dbReference type="NCBI Taxonomy" id="50273"/>
    <lineage>
        <taxon>Eukaryota</taxon>
        <taxon>Viridiplantae</taxon>
        <taxon>Streptophyta</taxon>
        <taxon>Embryophyta</taxon>
        <taxon>Tracheophyta</taxon>
        <taxon>Spermatophyta</taxon>
        <taxon>Magnoliopsida</taxon>
        <taxon>eudicotyledons</taxon>
        <taxon>Gunneridae</taxon>
        <taxon>Pentapetalae</taxon>
        <taxon>asterids</taxon>
        <taxon>lamiids</taxon>
        <taxon>Solanales</taxon>
        <taxon>Solanaceae</taxon>
        <taxon>Solanoideae</taxon>
        <taxon>Solaneae</taxon>
        <taxon>Solanum</taxon>
    </lineage>
</organism>
<protein>
    <submittedName>
        <fullName evidence="1">Uncharacterized protein</fullName>
    </submittedName>
</protein>
<evidence type="ECO:0000313" key="2">
    <source>
        <dbReference type="Proteomes" id="UP001311915"/>
    </source>
</evidence>
<name>A0AAV9LDS3_9SOLN</name>
<dbReference type="Proteomes" id="UP001311915">
    <property type="component" value="Unassembled WGS sequence"/>
</dbReference>
<gene>
    <name evidence="1" type="ORF">R3W88_026610</name>
</gene>
<evidence type="ECO:0000313" key="1">
    <source>
        <dbReference type="EMBL" id="KAK4723831.1"/>
    </source>
</evidence>
<accession>A0AAV9LDS3</accession>
<reference evidence="1 2" key="1">
    <citation type="submission" date="2023-10" db="EMBL/GenBank/DDBJ databases">
        <title>Genome-Wide Identification Analysis in wild type Solanum Pinnatisectum Reveals Some Genes Defensing Phytophthora Infestans.</title>
        <authorList>
            <person name="Sun C."/>
        </authorList>
    </citation>
    <scope>NUCLEOTIDE SEQUENCE [LARGE SCALE GENOMIC DNA]</scope>
    <source>
        <strain evidence="1">LQN</strain>
        <tissue evidence="1">Leaf</tissue>
    </source>
</reference>
<keyword evidence="2" id="KW-1185">Reference proteome</keyword>
<comment type="caution">
    <text evidence="1">The sequence shown here is derived from an EMBL/GenBank/DDBJ whole genome shotgun (WGS) entry which is preliminary data.</text>
</comment>
<proteinExistence type="predicted"/>
<dbReference type="AlphaFoldDB" id="A0AAV9LDS3"/>
<sequence length="122" mass="14047">MGNLVDAVKIQSWTHLFSDHVPILQKSKVKEFYYMMMLNEDESLNAHIGDIQFHVNEQILGEILRVPLEGIITIVGKSPSKDFVLQINKLLNQSCVGIQKKYLKCKHQLFFEFVNKGMLPKS</sequence>
<dbReference type="EMBL" id="JAWPEI010000006">
    <property type="protein sequence ID" value="KAK4723831.1"/>
    <property type="molecule type" value="Genomic_DNA"/>
</dbReference>